<dbReference type="RefSeq" id="WP_191072102.1">
    <property type="nucleotide sequence ID" value="NZ_CP060506.1"/>
</dbReference>
<dbReference type="PIRSF" id="PIRSF005902">
    <property type="entry name" value="DNase_TatD"/>
    <property type="match status" value="1"/>
</dbReference>
<dbReference type="GO" id="GO:0005829">
    <property type="term" value="C:cytosol"/>
    <property type="evidence" value="ECO:0007669"/>
    <property type="project" value="TreeGrafter"/>
</dbReference>
<dbReference type="SUPFAM" id="SSF51556">
    <property type="entry name" value="Metallo-dependent hydrolases"/>
    <property type="match status" value="1"/>
</dbReference>
<organism evidence="3 4">
    <name type="scientific">Nanchangia anserum</name>
    <dbReference type="NCBI Taxonomy" id="2692125"/>
    <lineage>
        <taxon>Bacteria</taxon>
        <taxon>Bacillati</taxon>
        <taxon>Actinomycetota</taxon>
        <taxon>Actinomycetes</taxon>
        <taxon>Actinomycetales</taxon>
        <taxon>Actinomycetaceae</taxon>
        <taxon>Nanchangia</taxon>
    </lineage>
</organism>
<dbReference type="AlphaFoldDB" id="A0A8I0KUR7"/>
<sequence length="310" mass="33622">MGKSRTPRTWPEAPASLRHSLIDNHCHLPVTAEEIPVADGVALDLDTQLRRTRAAGVAGVITCGCEIPALEPTLALTQCEGVWAALAIHPNEAALHCGVDEPSPDGLHPKFLPHHRLSLDEAVGRVEELVRANPRVVAVGETGLDYFRTGPSGREAQRRSFEAHIALAKELNVPLQIHDRDAHADTIDVLRRVGAPERTVFHCFSGDAEMARVLADNGWYASFAGPVTFRANEQLRDAARVLDATRILVETDAPYLTPHPFRGRPNSPYMVGVTVRGLAAARDEDPDELARTLTATTCEVYGISVPELGA</sequence>
<protein>
    <submittedName>
        <fullName evidence="3">TatD family hydrolase</fullName>
    </submittedName>
</protein>
<dbReference type="GO" id="GO:0046872">
    <property type="term" value="F:metal ion binding"/>
    <property type="evidence" value="ECO:0007669"/>
    <property type="project" value="UniProtKB-KW"/>
</dbReference>
<keyword evidence="1 3" id="KW-0378">Hydrolase</keyword>
<feature type="binding site" evidence="2">
    <location>
        <position position="178"/>
    </location>
    <ligand>
        <name>a divalent metal cation</name>
        <dbReference type="ChEBI" id="CHEBI:60240"/>
        <label>2</label>
    </ligand>
</feature>
<feature type="binding site" evidence="2">
    <location>
        <position position="202"/>
    </location>
    <ligand>
        <name>a divalent metal cation</name>
        <dbReference type="ChEBI" id="CHEBI:60240"/>
        <label>2</label>
    </ligand>
</feature>
<dbReference type="PROSITE" id="PS01091">
    <property type="entry name" value="TATD_3"/>
    <property type="match status" value="1"/>
</dbReference>
<dbReference type="InterPro" id="IPR001130">
    <property type="entry name" value="TatD-like"/>
</dbReference>
<reference evidence="3 4" key="1">
    <citation type="submission" date="2020-08" db="EMBL/GenBank/DDBJ databases">
        <title>Winkia gen. nov., sp. nov., isolated from faeces of the Anser albifrons in China.</title>
        <authorList>
            <person name="Liu Q."/>
        </authorList>
    </citation>
    <scope>NUCLEOTIDE SEQUENCE [LARGE SCALE GENOMIC DNA]</scope>
    <source>
        <strain evidence="3 4">C62</strain>
    </source>
</reference>
<keyword evidence="2" id="KW-0479">Metal-binding</keyword>
<comment type="caution">
    <text evidence="3">The sequence shown here is derived from an EMBL/GenBank/DDBJ whole genome shotgun (WGS) entry which is preliminary data.</text>
</comment>
<accession>A0A8I0KUR7</accession>
<dbReference type="Proteomes" id="UP000627538">
    <property type="component" value="Unassembled WGS sequence"/>
</dbReference>
<dbReference type="PANTHER" id="PTHR46124:SF2">
    <property type="entry name" value="D-AMINOACYL-TRNA DEACYLASE"/>
    <property type="match status" value="1"/>
</dbReference>
<feature type="binding site" evidence="2">
    <location>
        <position position="141"/>
    </location>
    <ligand>
        <name>a divalent metal cation</name>
        <dbReference type="ChEBI" id="CHEBI:60240"/>
        <label>1</label>
    </ligand>
</feature>
<evidence type="ECO:0000256" key="2">
    <source>
        <dbReference type="PIRSR" id="PIRSR005902-1"/>
    </source>
</evidence>
<dbReference type="Gene3D" id="3.20.20.140">
    <property type="entry name" value="Metal-dependent hydrolases"/>
    <property type="match status" value="1"/>
</dbReference>
<evidence type="ECO:0000313" key="4">
    <source>
        <dbReference type="Proteomes" id="UP000627538"/>
    </source>
</evidence>
<dbReference type="CDD" id="cd01310">
    <property type="entry name" value="TatD_DNAse"/>
    <property type="match status" value="1"/>
</dbReference>
<gene>
    <name evidence="3" type="ORF">H8R10_07125</name>
</gene>
<dbReference type="PANTHER" id="PTHR46124">
    <property type="entry name" value="D-AMINOACYL-TRNA DEACYLASE"/>
    <property type="match status" value="1"/>
</dbReference>
<dbReference type="InterPro" id="IPR032466">
    <property type="entry name" value="Metal_Hydrolase"/>
</dbReference>
<dbReference type="GO" id="GO:0016788">
    <property type="term" value="F:hydrolase activity, acting on ester bonds"/>
    <property type="evidence" value="ECO:0007669"/>
    <property type="project" value="InterPro"/>
</dbReference>
<dbReference type="InterPro" id="IPR018228">
    <property type="entry name" value="DNase_TatD-rel_CS"/>
</dbReference>
<feature type="binding site" evidence="2">
    <location>
        <position position="252"/>
    </location>
    <ligand>
        <name>a divalent metal cation</name>
        <dbReference type="ChEBI" id="CHEBI:60240"/>
        <label>1</label>
    </ligand>
</feature>
<keyword evidence="4" id="KW-1185">Reference proteome</keyword>
<feature type="binding site" evidence="2">
    <location>
        <position position="25"/>
    </location>
    <ligand>
        <name>a divalent metal cation</name>
        <dbReference type="ChEBI" id="CHEBI:60240"/>
        <label>1</label>
    </ligand>
</feature>
<feature type="binding site" evidence="2">
    <location>
        <position position="27"/>
    </location>
    <ligand>
        <name>a divalent metal cation</name>
        <dbReference type="ChEBI" id="CHEBI:60240"/>
        <label>1</label>
    </ligand>
</feature>
<dbReference type="EMBL" id="JACRUO010000002">
    <property type="protein sequence ID" value="MBD3689993.1"/>
    <property type="molecule type" value="Genomic_DNA"/>
</dbReference>
<proteinExistence type="predicted"/>
<name>A0A8I0KUR7_9ACTO</name>
<evidence type="ECO:0000313" key="3">
    <source>
        <dbReference type="EMBL" id="MBD3689993.1"/>
    </source>
</evidence>
<evidence type="ECO:0000256" key="1">
    <source>
        <dbReference type="ARBA" id="ARBA00022801"/>
    </source>
</evidence>
<dbReference type="Pfam" id="PF01026">
    <property type="entry name" value="TatD_DNase"/>
    <property type="match status" value="1"/>
</dbReference>